<dbReference type="PANTHER" id="PTHR43531">
    <property type="entry name" value="PROTEIN ICFG"/>
    <property type="match status" value="1"/>
</dbReference>
<keyword evidence="5" id="KW-0175">Coiled coil</keyword>
<proteinExistence type="inferred from homology"/>
<dbReference type="Pfam" id="PF00672">
    <property type="entry name" value="HAMP"/>
    <property type="match status" value="1"/>
</dbReference>
<dbReference type="InterPro" id="IPR003660">
    <property type="entry name" value="HAMP_dom"/>
</dbReference>
<organism evidence="10 11">
    <name type="scientific">Pseudoduganella lurida</name>
    <dbReference type="NCBI Taxonomy" id="1036180"/>
    <lineage>
        <taxon>Bacteria</taxon>
        <taxon>Pseudomonadati</taxon>
        <taxon>Pseudomonadota</taxon>
        <taxon>Betaproteobacteria</taxon>
        <taxon>Burkholderiales</taxon>
        <taxon>Oxalobacteraceae</taxon>
        <taxon>Telluria group</taxon>
        <taxon>Pseudoduganella</taxon>
    </lineage>
</organism>
<dbReference type="PANTHER" id="PTHR43531:SF14">
    <property type="entry name" value="METHYL-ACCEPTING CHEMOTAXIS PROTEIN I-RELATED"/>
    <property type="match status" value="1"/>
</dbReference>
<dbReference type="GO" id="GO:0004888">
    <property type="term" value="F:transmembrane signaling receptor activity"/>
    <property type="evidence" value="ECO:0007669"/>
    <property type="project" value="TreeGrafter"/>
</dbReference>
<dbReference type="GO" id="GO:0006935">
    <property type="term" value="P:chemotaxis"/>
    <property type="evidence" value="ECO:0007669"/>
    <property type="project" value="TreeGrafter"/>
</dbReference>
<dbReference type="Proteomes" id="UP000318431">
    <property type="component" value="Unassembled WGS sequence"/>
</dbReference>
<gene>
    <name evidence="10" type="ORF">IP91_05122</name>
</gene>
<dbReference type="RefSeq" id="WP_145653436.1">
    <property type="nucleotide sequence ID" value="NZ_VLLB01000017.1"/>
</dbReference>
<dbReference type="AlphaFoldDB" id="A0A562QUJ3"/>
<feature type="transmembrane region" description="Helical" evidence="7">
    <location>
        <begin position="189"/>
        <end position="210"/>
    </location>
</feature>
<dbReference type="GO" id="GO:0005886">
    <property type="term" value="C:plasma membrane"/>
    <property type="evidence" value="ECO:0007669"/>
    <property type="project" value="TreeGrafter"/>
</dbReference>
<evidence type="ECO:0000256" key="2">
    <source>
        <dbReference type="ARBA" id="ARBA00022481"/>
    </source>
</evidence>
<dbReference type="CDD" id="cd06225">
    <property type="entry name" value="HAMP"/>
    <property type="match status" value="1"/>
</dbReference>
<evidence type="ECO:0000256" key="6">
    <source>
        <dbReference type="SAM" id="MobiDB-lite"/>
    </source>
</evidence>
<evidence type="ECO:0000259" key="9">
    <source>
        <dbReference type="PROSITE" id="PS50885"/>
    </source>
</evidence>
<keyword evidence="2" id="KW-0488">Methylation</keyword>
<dbReference type="FunFam" id="1.10.287.950:FF:000001">
    <property type="entry name" value="Methyl-accepting chemotaxis sensory transducer"/>
    <property type="match status" value="1"/>
</dbReference>
<feature type="transmembrane region" description="Helical" evidence="7">
    <location>
        <begin position="12"/>
        <end position="31"/>
    </location>
</feature>
<feature type="domain" description="HAMP" evidence="9">
    <location>
        <begin position="212"/>
        <end position="264"/>
    </location>
</feature>
<evidence type="ECO:0000256" key="1">
    <source>
        <dbReference type="ARBA" id="ARBA00004370"/>
    </source>
</evidence>
<keyword evidence="7" id="KW-0472">Membrane</keyword>
<comment type="similarity">
    <text evidence="3">Belongs to the methyl-accepting chemotaxis (MCP) protein family.</text>
</comment>
<evidence type="ECO:0000259" key="8">
    <source>
        <dbReference type="PROSITE" id="PS50111"/>
    </source>
</evidence>
<evidence type="ECO:0000256" key="3">
    <source>
        <dbReference type="ARBA" id="ARBA00029447"/>
    </source>
</evidence>
<dbReference type="Gene3D" id="1.10.287.950">
    <property type="entry name" value="Methyl-accepting chemotaxis protein"/>
    <property type="match status" value="1"/>
</dbReference>
<protein>
    <submittedName>
        <fullName evidence="10">Methyl-accepting chemotaxis protein</fullName>
    </submittedName>
</protein>
<keyword evidence="11" id="KW-1185">Reference proteome</keyword>
<dbReference type="Gene3D" id="6.10.340.10">
    <property type="match status" value="1"/>
</dbReference>
<dbReference type="EMBL" id="VLLB01000017">
    <property type="protein sequence ID" value="TWI60427.1"/>
    <property type="molecule type" value="Genomic_DNA"/>
</dbReference>
<dbReference type="Pfam" id="PF12729">
    <property type="entry name" value="4HB_MCP_1"/>
    <property type="match status" value="1"/>
</dbReference>
<keyword evidence="7" id="KW-0812">Transmembrane</keyword>
<dbReference type="PROSITE" id="PS50885">
    <property type="entry name" value="HAMP"/>
    <property type="match status" value="1"/>
</dbReference>
<name>A0A562QUJ3_9BURK</name>
<feature type="coiled-coil region" evidence="5">
    <location>
        <begin position="288"/>
        <end position="325"/>
    </location>
</feature>
<dbReference type="InterPro" id="IPR004089">
    <property type="entry name" value="MCPsignal_dom"/>
</dbReference>
<dbReference type="InterPro" id="IPR047347">
    <property type="entry name" value="YvaQ-like_sensor"/>
</dbReference>
<dbReference type="OrthoDB" id="8712992at2"/>
<dbReference type="SMART" id="SM00304">
    <property type="entry name" value="HAMP"/>
    <property type="match status" value="1"/>
</dbReference>
<dbReference type="PROSITE" id="PS50111">
    <property type="entry name" value="CHEMOTAXIS_TRANSDUC_2"/>
    <property type="match status" value="1"/>
</dbReference>
<feature type="region of interest" description="Disordered" evidence="6">
    <location>
        <begin position="528"/>
        <end position="581"/>
    </location>
</feature>
<keyword evidence="7" id="KW-1133">Transmembrane helix</keyword>
<reference evidence="10 11" key="1">
    <citation type="journal article" date="2015" name="Stand. Genomic Sci.">
        <title>Genomic Encyclopedia of Bacterial and Archaeal Type Strains, Phase III: the genomes of soil and plant-associated and newly described type strains.</title>
        <authorList>
            <person name="Whitman W.B."/>
            <person name="Woyke T."/>
            <person name="Klenk H.P."/>
            <person name="Zhou Y."/>
            <person name="Lilburn T.G."/>
            <person name="Beck B.J."/>
            <person name="De Vos P."/>
            <person name="Vandamme P."/>
            <person name="Eisen J.A."/>
            <person name="Garrity G."/>
            <person name="Hugenholtz P."/>
            <person name="Kyrpides N.C."/>
        </authorList>
    </citation>
    <scope>NUCLEOTIDE SEQUENCE [LARGE SCALE GENOMIC DNA]</scope>
    <source>
        <strain evidence="10 11">CGMCC 1.10822</strain>
    </source>
</reference>
<dbReference type="Pfam" id="PF00015">
    <property type="entry name" value="MCPsignal"/>
    <property type="match status" value="1"/>
</dbReference>
<accession>A0A562QUJ3</accession>
<keyword evidence="4" id="KW-0807">Transducer</keyword>
<dbReference type="InterPro" id="IPR051310">
    <property type="entry name" value="MCP_chemotaxis"/>
</dbReference>
<dbReference type="SMART" id="SM00283">
    <property type="entry name" value="MA"/>
    <property type="match status" value="1"/>
</dbReference>
<dbReference type="CDD" id="cd19411">
    <property type="entry name" value="MCP2201-like_sensor"/>
    <property type="match status" value="1"/>
</dbReference>
<comment type="caution">
    <text evidence="10">The sequence shown here is derived from an EMBL/GenBank/DDBJ whole genome shotgun (WGS) entry which is preliminary data.</text>
</comment>
<evidence type="ECO:0000313" key="10">
    <source>
        <dbReference type="EMBL" id="TWI60427.1"/>
    </source>
</evidence>
<dbReference type="GO" id="GO:0007165">
    <property type="term" value="P:signal transduction"/>
    <property type="evidence" value="ECO:0007669"/>
    <property type="project" value="UniProtKB-KW"/>
</dbReference>
<evidence type="ECO:0000313" key="11">
    <source>
        <dbReference type="Proteomes" id="UP000318431"/>
    </source>
</evidence>
<sequence>MTLSNLRIGTRLGLGYAITILIMLVMSLVGVSRIQQMAGHTDRIVNDRYNKITLANDMRNQANRGAQALRNAMLTQDAAQTRDFLQQMADAERSGGEISERLGKILVAPVSVEFFKKQNAAYGTYRELREKAIAQFRGGDHEGAVQALFRDVIPAQTAYFVAVDGLLQSQRDLMTNDARAAADAASSATMLLVVLLVLATLVSIVAGWLITRSVTGPIGEAVQIAETVATGDLTSRIDTQRRDETGRLLQALGDMSASLTSTVRTVRESTDTINTAAAEIATGNMDLSNRTEQQAASLEETASSMEQLTSTVQQNAENARQANQLVVTAATHANEGGQVVSQVVQTMGSIRDSSAKIVDIIAVIDGIAFQTNILALNAAVEAARAGEQGRGFAVVASEVRNLAQRSASAAREIKDLINDSVEKVESGSRLVDQAGTTMDRIVTSVRQVTDIMNEIVSASQEQSSGIAQVNTTIVTMDSTTQQNAALVEEAAAAAASMRDQALRLAEAIAVFRIDGSAPRAVQVAAAPAPMPPAATQPKLAAPVKARTTAGAKAAPRSGPAMKPAAGRPAAKTPGADEWEEF</sequence>
<dbReference type="CDD" id="cd11386">
    <property type="entry name" value="MCP_signal"/>
    <property type="match status" value="1"/>
</dbReference>
<evidence type="ECO:0000256" key="4">
    <source>
        <dbReference type="PROSITE-ProRule" id="PRU00284"/>
    </source>
</evidence>
<dbReference type="SUPFAM" id="SSF58104">
    <property type="entry name" value="Methyl-accepting chemotaxis protein (MCP) signaling domain"/>
    <property type="match status" value="1"/>
</dbReference>
<evidence type="ECO:0000256" key="5">
    <source>
        <dbReference type="SAM" id="Coils"/>
    </source>
</evidence>
<dbReference type="InterPro" id="IPR024478">
    <property type="entry name" value="HlyB_4HB_MCP"/>
</dbReference>
<comment type="subcellular location">
    <subcellularLocation>
        <location evidence="1">Membrane</location>
    </subcellularLocation>
</comment>
<evidence type="ECO:0000256" key="7">
    <source>
        <dbReference type="SAM" id="Phobius"/>
    </source>
</evidence>
<feature type="domain" description="Methyl-accepting transducer" evidence="8">
    <location>
        <begin position="269"/>
        <end position="498"/>
    </location>
</feature>